<evidence type="ECO:0000313" key="6">
    <source>
        <dbReference type="EMBL" id="AOK21002.1"/>
    </source>
</evidence>
<dbReference type="CDD" id="cd08432">
    <property type="entry name" value="PBP2_GcdR_TrpI_HvrB_AmpR_like"/>
    <property type="match status" value="1"/>
</dbReference>
<evidence type="ECO:0000256" key="2">
    <source>
        <dbReference type="ARBA" id="ARBA00023015"/>
    </source>
</evidence>
<evidence type="ECO:0000259" key="5">
    <source>
        <dbReference type="PROSITE" id="PS50931"/>
    </source>
</evidence>
<dbReference type="PANTHER" id="PTHR30537">
    <property type="entry name" value="HTH-TYPE TRANSCRIPTIONAL REGULATOR"/>
    <property type="match status" value="1"/>
</dbReference>
<dbReference type="InterPro" id="IPR005119">
    <property type="entry name" value="LysR_subst-bd"/>
</dbReference>
<feature type="domain" description="HTH lysR-type" evidence="5">
    <location>
        <begin position="1"/>
        <end position="53"/>
    </location>
</feature>
<dbReference type="InterPro" id="IPR036388">
    <property type="entry name" value="WH-like_DNA-bd_sf"/>
</dbReference>
<reference evidence="6 7" key="1">
    <citation type="submission" date="2015-12" db="EMBL/GenBank/DDBJ databases">
        <title>Diversity of Burkholderia near neighbor genomes.</title>
        <authorList>
            <person name="Sahl J."/>
            <person name="Wagner D."/>
            <person name="Keim P."/>
        </authorList>
    </citation>
    <scope>NUCLEOTIDE SEQUENCE [LARGE SCALE GENOMIC DNA]</scope>
    <source>
        <strain evidence="6 7">MSMB1184WGS</strain>
    </source>
</reference>
<dbReference type="GO" id="GO:0043565">
    <property type="term" value="F:sequence-specific DNA binding"/>
    <property type="evidence" value="ECO:0007669"/>
    <property type="project" value="TreeGrafter"/>
</dbReference>
<evidence type="ECO:0000256" key="1">
    <source>
        <dbReference type="ARBA" id="ARBA00009437"/>
    </source>
</evidence>
<keyword evidence="3" id="KW-0238">DNA-binding</keyword>
<dbReference type="GO" id="GO:0003700">
    <property type="term" value="F:DNA-binding transcription factor activity"/>
    <property type="evidence" value="ECO:0007669"/>
    <property type="project" value="InterPro"/>
</dbReference>
<organism evidence="6 7">
    <name type="scientific">Burkholderia cepacia</name>
    <name type="common">Pseudomonas cepacia</name>
    <dbReference type="NCBI Taxonomy" id="292"/>
    <lineage>
        <taxon>Bacteria</taxon>
        <taxon>Pseudomonadati</taxon>
        <taxon>Pseudomonadota</taxon>
        <taxon>Betaproteobacteria</taxon>
        <taxon>Burkholderiales</taxon>
        <taxon>Burkholderiaceae</taxon>
        <taxon>Burkholderia</taxon>
        <taxon>Burkholderia cepacia complex</taxon>
    </lineage>
</organism>
<keyword evidence="4" id="KW-0804">Transcription</keyword>
<dbReference type="InterPro" id="IPR000847">
    <property type="entry name" value="LysR_HTH_N"/>
</dbReference>
<protein>
    <submittedName>
        <fullName evidence="6">LysR family transcriptional regulator</fullName>
    </submittedName>
</protein>
<comment type="similarity">
    <text evidence="1">Belongs to the LysR transcriptional regulatory family.</text>
</comment>
<gene>
    <name evidence="6" type="ORF">WT26_25355</name>
</gene>
<dbReference type="Gene3D" id="3.40.190.10">
    <property type="entry name" value="Periplasmic binding protein-like II"/>
    <property type="match status" value="2"/>
</dbReference>
<dbReference type="SUPFAM" id="SSF46785">
    <property type="entry name" value="Winged helix' DNA-binding domain"/>
    <property type="match status" value="1"/>
</dbReference>
<dbReference type="PROSITE" id="PS50931">
    <property type="entry name" value="HTH_LYSR"/>
    <property type="match status" value="1"/>
</dbReference>
<dbReference type="PRINTS" id="PR00039">
    <property type="entry name" value="HTHLYSR"/>
</dbReference>
<dbReference type="EMBL" id="CP013444">
    <property type="protein sequence ID" value="AOK21002.1"/>
    <property type="molecule type" value="Genomic_DNA"/>
</dbReference>
<proteinExistence type="inferred from homology"/>
<keyword evidence="2" id="KW-0805">Transcription regulation</keyword>
<sequence>MIAFESAARHLSFTKAARELDITQTAISHQVKTLEDRLDTKLFVRQRNMLTLTPAAVEYLRSVNEAISMLAIASENTRKKKANTVLTIACLPTYAVKCLIPKLPDFQRKHPDIALHLSTSSNFDDFESNNYDVAIRYGAGRWGGMRADLIQGEEFFPVCSPRLLEEIGSHGSIEDKLARFVRIRTYFYSLYQDDWPAWLDAAGYSEVNFAGEAVFQLQLTSLTAAIEGSGLAIGRTPLVDRDLVQGTLVQPFGPRVSSGSSYYITSTMAKAKVGKVELFREWALTQLTHVDTQPIPHKLTAVNDS</sequence>
<name>A0A1B4Q4A3_BURCE</name>
<evidence type="ECO:0000256" key="3">
    <source>
        <dbReference type="ARBA" id="ARBA00023125"/>
    </source>
</evidence>
<dbReference type="SUPFAM" id="SSF53850">
    <property type="entry name" value="Periplasmic binding protein-like II"/>
    <property type="match status" value="1"/>
</dbReference>
<dbReference type="InterPro" id="IPR036390">
    <property type="entry name" value="WH_DNA-bd_sf"/>
</dbReference>
<dbReference type="AlphaFoldDB" id="A0A1B4Q4A3"/>
<evidence type="ECO:0000256" key="4">
    <source>
        <dbReference type="ARBA" id="ARBA00023163"/>
    </source>
</evidence>
<dbReference type="InterPro" id="IPR058163">
    <property type="entry name" value="LysR-type_TF_proteobact-type"/>
</dbReference>
<dbReference type="Pfam" id="PF03466">
    <property type="entry name" value="LysR_substrate"/>
    <property type="match status" value="1"/>
</dbReference>
<evidence type="ECO:0000313" key="7">
    <source>
        <dbReference type="Proteomes" id="UP000094776"/>
    </source>
</evidence>
<dbReference type="Gene3D" id="1.10.10.10">
    <property type="entry name" value="Winged helix-like DNA-binding domain superfamily/Winged helix DNA-binding domain"/>
    <property type="match status" value="1"/>
</dbReference>
<accession>A0A1B4Q4A3</accession>
<dbReference type="PANTHER" id="PTHR30537:SF74">
    <property type="entry name" value="HTH-TYPE TRANSCRIPTIONAL REGULATOR TRPI"/>
    <property type="match status" value="1"/>
</dbReference>
<dbReference type="Pfam" id="PF00126">
    <property type="entry name" value="HTH_1"/>
    <property type="match status" value="1"/>
</dbReference>
<dbReference type="Proteomes" id="UP000094776">
    <property type="component" value="Chromosome 2"/>
</dbReference>
<dbReference type="GO" id="GO:0006351">
    <property type="term" value="P:DNA-templated transcription"/>
    <property type="evidence" value="ECO:0007669"/>
    <property type="project" value="TreeGrafter"/>
</dbReference>